<sequence>MSITQDPAGDSPSSGPATPRATGAGAGAGTRRDGGGTGREGDGTGGAGTSVETAPRRRDLAVPLAAAVLLLALAVLVVLSLLVGAGTVSVSRSWDFLLGDPAARADERVRLAVAELRLPRTAVGVLVGACLGAAGALLQAVTRNPLAETGLLGVNSGAALGVVTGLTWFGAATGHEYLLWSFLGALAASAVVLLLAASGRSGAGPLRLVLAGSALGATFHGLTSFVLLGRQASFDEYRYWVVGSLALADADKAWTVLPAVAAGLLIALGCARPLSALALGDDAARALGHRPGAVRVTASVSVTLLTGAAVALAGPVAFLGLLAPYLARTVAGPRTGAQIALSAVVGPVVLLGADILARLYDQPYETPVGVLLALAGGPVLVWIARSRRMLTLSTPGGGPR</sequence>
<dbReference type="InterPro" id="IPR000522">
    <property type="entry name" value="ABC_transptr_permease_BtuC"/>
</dbReference>
<protein>
    <submittedName>
        <fullName evidence="10">Amonabactin ABC transporter permease subunit 2</fullName>
    </submittedName>
</protein>
<keyword evidence="5 9" id="KW-0812">Transmembrane</keyword>
<comment type="caution">
    <text evidence="10">The sequence shown here is derived from an EMBL/GenBank/DDBJ whole genome shotgun (WGS) entry which is preliminary data.</text>
</comment>
<reference evidence="10 11" key="1">
    <citation type="journal article" date="2019" name="Int. J. Syst. Evol. Microbiol.">
        <title>The Global Catalogue of Microorganisms (GCM) 10K type strain sequencing project: providing services to taxonomists for standard genome sequencing and annotation.</title>
        <authorList>
            <consortium name="The Broad Institute Genomics Platform"/>
            <consortium name="The Broad Institute Genome Sequencing Center for Infectious Disease"/>
            <person name="Wu L."/>
            <person name="Ma J."/>
        </authorList>
    </citation>
    <scope>NUCLEOTIDE SEQUENCE [LARGE SCALE GENOMIC DNA]</scope>
    <source>
        <strain evidence="10 11">JCM 6307</strain>
    </source>
</reference>
<dbReference type="InterPro" id="IPR037294">
    <property type="entry name" value="ABC_BtuC-like"/>
</dbReference>
<evidence type="ECO:0000256" key="2">
    <source>
        <dbReference type="ARBA" id="ARBA00007935"/>
    </source>
</evidence>
<dbReference type="PANTHER" id="PTHR30472">
    <property type="entry name" value="FERRIC ENTEROBACTIN TRANSPORT SYSTEM PERMEASE PROTEIN"/>
    <property type="match status" value="1"/>
</dbReference>
<feature type="transmembrane region" description="Helical" evidence="9">
    <location>
        <begin position="339"/>
        <end position="360"/>
    </location>
</feature>
<keyword evidence="6 9" id="KW-1133">Transmembrane helix</keyword>
<evidence type="ECO:0000256" key="8">
    <source>
        <dbReference type="SAM" id="MobiDB-lite"/>
    </source>
</evidence>
<evidence type="ECO:0000256" key="7">
    <source>
        <dbReference type="ARBA" id="ARBA00023136"/>
    </source>
</evidence>
<evidence type="ECO:0000313" key="10">
    <source>
        <dbReference type="EMBL" id="GAA2491408.1"/>
    </source>
</evidence>
<keyword evidence="3" id="KW-0813">Transport</keyword>
<evidence type="ECO:0000256" key="1">
    <source>
        <dbReference type="ARBA" id="ARBA00004651"/>
    </source>
</evidence>
<dbReference type="EMBL" id="BAAATA010000015">
    <property type="protein sequence ID" value="GAA2491408.1"/>
    <property type="molecule type" value="Genomic_DNA"/>
</dbReference>
<evidence type="ECO:0000256" key="6">
    <source>
        <dbReference type="ARBA" id="ARBA00022989"/>
    </source>
</evidence>
<feature type="transmembrane region" description="Helical" evidence="9">
    <location>
        <begin position="177"/>
        <end position="196"/>
    </location>
</feature>
<feature type="transmembrane region" description="Helical" evidence="9">
    <location>
        <begin position="304"/>
        <end position="327"/>
    </location>
</feature>
<dbReference type="Pfam" id="PF01032">
    <property type="entry name" value="FecCD"/>
    <property type="match status" value="1"/>
</dbReference>
<feature type="transmembrane region" description="Helical" evidence="9">
    <location>
        <begin position="208"/>
        <end position="228"/>
    </location>
</feature>
<organism evidence="10 11">
    <name type="scientific">Streptomyces thermolineatus</name>
    <dbReference type="NCBI Taxonomy" id="44033"/>
    <lineage>
        <taxon>Bacteria</taxon>
        <taxon>Bacillati</taxon>
        <taxon>Actinomycetota</taxon>
        <taxon>Actinomycetes</taxon>
        <taxon>Kitasatosporales</taxon>
        <taxon>Streptomycetaceae</taxon>
        <taxon>Streptomyces</taxon>
    </lineage>
</organism>
<keyword evidence="7 9" id="KW-0472">Membrane</keyword>
<gene>
    <name evidence="10" type="ORF">GCM10010406_29380</name>
</gene>
<feature type="transmembrane region" description="Helical" evidence="9">
    <location>
        <begin position="118"/>
        <end position="138"/>
    </location>
</feature>
<dbReference type="SUPFAM" id="SSF81345">
    <property type="entry name" value="ABC transporter involved in vitamin B12 uptake, BtuC"/>
    <property type="match status" value="1"/>
</dbReference>
<evidence type="ECO:0000313" key="11">
    <source>
        <dbReference type="Proteomes" id="UP001501358"/>
    </source>
</evidence>
<comment type="subcellular location">
    <subcellularLocation>
        <location evidence="1">Cell membrane</location>
        <topology evidence="1">Multi-pass membrane protein</topology>
    </subcellularLocation>
</comment>
<dbReference type="CDD" id="cd06550">
    <property type="entry name" value="TM_ABC_iron-siderophores_like"/>
    <property type="match status" value="1"/>
</dbReference>
<feature type="transmembrane region" description="Helical" evidence="9">
    <location>
        <begin position="64"/>
        <end position="88"/>
    </location>
</feature>
<feature type="transmembrane region" description="Helical" evidence="9">
    <location>
        <begin position="150"/>
        <end position="171"/>
    </location>
</feature>
<feature type="compositionally biased region" description="Basic and acidic residues" evidence="8">
    <location>
        <begin position="30"/>
        <end position="42"/>
    </location>
</feature>
<feature type="transmembrane region" description="Helical" evidence="9">
    <location>
        <begin position="366"/>
        <end position="384"/>
    </location>
</feature>
<dbReference type="Gene3D" id="1.10.3470.10">
    <property type="entry name" value="ABC transporter involved in vitamin B12 uptake, BtuC"/>
    <property type="match status" value="1"/>
</dbReference>
<evidence type="ECO:0000256" key="4">
    <source>
        <dbReference type="ARBA" id="ARBA00022475"/>
    </source>
</evidence>
<evidence type="ECO:0000256" key="9">
    <source>
        <dbReference type="SAM" id="Phobius"/>
    </source>
</evidence>
<comment type="similarity">
    <text evidence="2">Belongs to the binding-protein-dependent transport system permease family. FecCD subfamily.</text>
</comment>
<evidence type="ECO:0000256" key="5">
    <source>
        <dbReference type="ARBA" id="ARBA00022692"/>
    </source>
</evidence>
<dbReference type="RefSeq" id="WP_344383638.1">
    <property type="nucleotide sequence ID" value="NZ_BAAATA010000015.1"/>
</dbReference>
<evidence type="ECO:0000256" key="3">
    <source>
        <dbReference type="ARBA" id="ARBA00022448"/>
    </source>
</evidence>
<keyword evidence="4" id="KW-1003">Cell membrane</keyword>
<dbReference type="Proteomes" id="UP001501358">
    <property type="component" value="Unassembled WGS sequence"/>
</dbReference>
<proteinExistence type="inferred from homology"/>
<name>A0ABN3LY92_9ACTN</name>
<keyword evidence="11" id="KW-1185">Reference proteome</keyword>
<feature type="region of interest" description="Disordered" evidence="8">
    <location>
        <begin position="1"/>
        <end position="52"/>
    </location>
</feature>
<dbReference type="PANTHER" id="PTHR30472:SF1">
    <property type="entry name" value="FE(3+) DICITRATE TRANSPORT SYSTEM PERMEASE PROTEIN FECC-RELATED"/>
    <property type="match status" value="1"/>
</dbReference>
<accession>A0ABN3LY92</accession>